<protein>
    <submittedName>
        <fullName evidence="1">Uncharacterized protein</fullName>
    </submittedName>
</protein>
<sequence length="117" mass="13148">MQAKLPCCHKSKKTAGKPPTAAKEMRKKMTIAFTIAATNTSMNSSRNYQQNAWRTSRVQITTSRFVFKLALRNIGVTLTKDFLIRSLSVLPFLPVITCRRGVSLTTVHHHHLLADLP</sequence>
<comment type="caution">
    <text evidence="1">The sequence shown here is derived from an EMBL/GenBank/DDBJ whole genome shotgun (WGS) entry which is preliminary data.</text>
</comment>
<proteinExistence type="predicted"/>
<organism evidence="1 2">
    <name type="scientific">Mikania micrantha</name>
    <name type="common">bitter vine</name>
    <dbReference type="NCBI Taxonomy" id="192012"/>
    <lineage>
        <taxon>Eukaryota</taxon>
        <taxon>Viridiplantae</taxon>
        <taxon>Streptophyta</taxon>
        <taxon>Embryophyta</taxon>
        <taxon>Tracheophyta</taxon>
        <taxon>Spermatophyta</taxon>
        <taxon>Magnoliopsida</taxon>
        <taxon>eudicotyledons</taxon>
        <taxon>Gunneridae</taxon>
        <taxon>Pentapetalae</taxon>
        <taxon>asterids</taxon>
        <taxon>campanulids</taxon>
        <taxon>Asterales</taxon>
        <taxon>Asteraceae</taxon>
        <taxon>Asteroideae</taxon>
        <taxon>Heliantheae alliance</taxon>
        <taxon>Eupatorieae</taxon>
        <taxon>Mikania</taxon>
    </lineage>
</organism>
<keyword evidence="2" id="KW-1185">Reference proteome</keyword>
<name>A0A5N6N8F1_9ASTR</name>
<dbReference type="EMBL" id="SZYD01000012">
    <property type="protein sequence ID" value="KAD4584152.1"/>
    <property type="molecule type" value="Genomic_DNA"/>
</dbReference>
<evidence type="ECO:0000313" key="1">
    <source>
        <dbReference type="EMBL" id="KAD4584152.1"/>
    </source>
</evidence>
<evidence type="ECO:0000313" key="2">
    <source>
        <dbReference type="Proteomes" id="UP000326396"/>
    </source>
</evidence>
<dbReference type="Proteomes" id="UP000326396">
    <property type="component" value="Linkage Group LG2"/>
</dbReference>
<dbReference type="AlphaFoldDB" id="A0A5N6N8F1"/>
<accession>A0A5N6N8F1</accession>
<gene>
    <name evidence="1" type="ORF">E3N88_21753</name>
</gene>
<reference evidence="1 2" key="1">
    <citation type="submission" date="2019-05" db="EMBL/GenBank/DDBJ databases">
        <title>Mikania micrantha, genome provides insights into the molecular mechanism of rapid growth.</title>
        <authorList>
            <person name="Liu B."/>
        </authorList>
    </citation>
    <scope>NUCLEOTIDE SEQUENCE [LARGE SCALE GENOMIC DNA]</scope>
    <source>
        <strain evidence="1">NLD-2019</strain>
        <tissue evidence="1">Leaf</tissue>
    </source>
</reference>